<dbReference type="CDD" id="cd12108">
    <property type="entry name" value="Hr-like"/>
    <property type="match status" value="1"/>
</dbReference>
<organism evidence="3 4">
    <name type="scientific">Sphingopyxis flava</name>
    <dbReference type="NCBI Taxonomy" id="1507287"/>
    <lineage>
        <taxon>Bacteria</taxon>
        <taxon>Pseudomonadati</taxon>
        <taxon>Pseudomonadota</taxon>
        <taxon>Alphaproteobacteria</taxon>
        <taxon>Sphingomonadales</taxon>
        <taxon>Sphingomonadaceae</taxon>
        <taxon>Sphingopyxis</taxon>
    </lineage>
</organism>
<proteinExistence type="predicted"/>
<dbReference type="AlphaFoldDB" id="A0A1T5DH46"/>
<sequence>MAETKIFARLKADHDRHRKLLDQIDATKGDSPERERLFEAFRVEVTAHAASEEMSLYATMLANADLRDEAQHSVSEHKEIEDMLTELYEMDFGSTGWLTRFRTMKDRYLHHIDEEEEDMFPAAEEELSDAKKAELLAIFDKEKPKEKAKAAAEEPSSEDERE</sequence>
<dbReference type="InterPro" id="IPR012312">
    <property type="entry name" value="Hemerythrin-like"/>
</dbReference>
<gene>
    <name evidence="3" type="ORF">SAMN06295937_101477</name>
</gene>
<keyword evidence="4" id="KW-1185">Reference proteome</keyword>
<accession>A0A1T5DH46</accession>
<dbReference type="Gene3D" id="1.20.120.520">
    <property type="entry name" value="nmb1532 protein domain like"/>
    <property type="match status" value="1"/>
</dbReference>
<dbReference type="Proteomes" id="UP000190044">
    <property type="component" value="Unassembled WGS sequence"/>
</dbReference>
<evidence type="ECO:0000313" key="4">
    <source>
        <dbReference type="Proteomes" id="UP000190044"/>
    </source>
</evidence>
<dbReference type="PANTHER" id="PTHR35585:SF1">
    <property type="entry name" value="HHE DOMAIN PROTEIN (AFU_ORTHOLOGUE AFUA_4G00730)"/>
    <property type="match status" value="1"/>
</dbReference>
<feature type="region of interest" description="Disordered" evidence="1">
    <location>
        <begin position="143"/>
        <end position="162"/>
    </location>
</feature>
<evidence type="ECO:0000313" key="3">
    <source>
        <dbReference type="EMBL" id="SKB70810.1"/>
    </source>
</evidence>
<name>A0A1T5DH46_9SPHN</name>
<dbReference type="OrthoDB" id="5523420at2"/>
<feature type="domain" description="Hemerythrin-like" evidence="2">
    <location>
        <begin position="7"/>
        <end position="123"/>
    </location>
</feature>
<evidence type="ECO:0000256" key="1">
    <source>
        <dbReference type="SAM" id="MobiDB-lite"/>
    </source>
</evidence>
<evidence type="ECO:0000259" key="2">
    <source>
        <dbReference type="Pfam" id="PF01814"/>
    </source>
</evidence>
<dbReference type="EMBL" id="FUYP01000014">
    <property type="protein sequence ID" value="SKB70810.1"/>
    <property type="molecule type" value="Genomic_DNA"/>
</dbReference>
<protein>
    <submittedName>
        <fullName evidence="3">Hemerythrin HHE cation binding domain-containing protein</fullName>
    </submittedName>
</protein>
<dbReference type="Pfam" id="PF01814">
    <property type="entry name" value="Hemerythrin"/>
    <property type="match status" value="1"/>
</dbReference>
<reference evidence="4" key="1">
    <citation type="submission" date="2017-02" db="EMBL/GenBank/DDBJ databases">
        <authorList>
            <person name="Varghese N."/>
            <person name="Submissions S."/>
        </authorList>
    </citation>
    <scope>NUCLEOTIDE SEQUENCE [LARGE SCALE GENOMIC DNA]</scope>
    <source>
        <strain evidence="4">R11H</strain>
    </source>
</reference>
<dbReference type="RefSeq" id="WP_079639051.1">
    <property type="nucleotide sequence ID" value="NZ_FUYP01000014.1"/>
</dbReference>
<dbReference type="PANTHER" id="PTHR35585">
    <property type="entry name" value="HHE DOMAIN PROTEIN (AFU_ORTHOLOGUE AFUA_4G00730)"/>
    <property type="match status" value="1"/>
</dbReference>